<dbReference type="GO" id="GO:0006886">
    <property type="term" value="P:intracellular protein transport"/>
    <property type="evidence" value="ECO:0007669"/>
    <property type="project" value="InterPro"/>
</dbReference>
<feature type="domain" description="SecA family profile" evidence="6">
    <location>
        <begin position="1"/>
        <end position="673"/>
    </location>
</feature>
<dbReference type="PROSITE" id="PS51196">
    <property type="entry name" value="SECA_MOTOR_DEAD"/>
    <property type="match status" value="1"/>
</dbReference>
<dbReference type="InterPro" id="IPR001650">
    <property type="entry name" value="Helicase_C-like"/>
</dbReference>
<dbReference type="InterPro" id="IPR027417">
    <property type="entry name" value="P-loop_NTPase"/>
</dbReference>
<dbReference type="EnsemblMetazoa" id="AARA000797-RA">
    <property type="protein sequence ID" value="AARA000797-PA"/>
    <property type="gene ID" value="AARA000797"/>
</dbReference>
<evidence type="ECO:0000256" key="1">
    <source>
        <dbReference type="ARBA" id="ARBA00022490"/>
    </source>
</evidence>
<dbReference type="GO" id="GO:0005524">
    <property type="term" value="F:ATP binding"/>
    <property type="evidence" value="ECO:0007669"/>
    <property type="project" value="InterPro"/>
</dbReference>
<reference evidence="7" key="1">
    <citation type="submission" date="2022-08" db="UniProtKB">
        <authorList>
            <consortium name="EnsemblMetazoa"/>
        </authorList>
    </citation>
    <scope>IDENTIFICATION</scope>
    <source>
        <strain evidence="7">Dongola</strain>
    </source>
</reference>
<protein>
    <submittedName>
        <fullName evidence="7">Uncharacterized protein</fullName>
    </submittedName>
</protein>
<dbReference type="PRINTS" id="PR00906">
    <property type="entry name" value="SECA"/>
</dbReference>
<evidence type="ECO:0000256" key="2">
    <source>
        <dbReference type="ARBA" id="ARBA00022927"/>
    </source>
</evidence>
<dbReference type="InterPro" id="IPR014001">
    <property type="entry name" value="Helicase_ATP-bd"/>
</dbReference>
<keyword evidence="8" id="KW-1185">Reference proteome</keyword>
<dbReference type="SUPFAM" id="SSF52540">
    <property type="entry name" value="P-loop containing nucleoside triphosphate hydrolases"/>
    <property type="match status" value="2"/>
</dbReference>
<dbReference type="PANTHER" id="PTHR30612:SF0">
    <property type="entry name" value="CHLOROPLAST PROTEIN-TRANSPORTING ATPASE"/>
    <property type="match status" value="1"/>
</dbReference>
<dbReference type="VEuPathDB" id="VectorBase:AARA000797"/>
<dbReference type="GO" id="GO:0006605">
    <property type="term" value="P:protein targeting"/>
    <property type="evidence" value="ECO:0007669"/>
    <property type="project" value="InterPro"/>
</dbReference>
<keyword evidence="3" id="KW-0811">Translocation</keyword>
<organism evidence="7 8">
    <name type="scientific">Anopheles arabiensis</name>
    <name type="common">Mosquito</name>
    <dbReference type="NCBI Taxonomy" id="7173"/>
    <lineage>
        <taxon>Eukaryota</taxon>
        <taxon>Metazoa</taxon>
        <taxon>Ecdysozoa</taxon>
        <taxon>Arthropoda</taxon>
        <taxon>Hexapoda</taxon>
        <taxon>Insecta</taxon>
        <taxon>Pterygota</taxon>
        <taxon>Neoptera</taxon>
        <taxon>Endopterygota</taxon>
        <taxon>Diptera</taxon>
        <taxon>Nematocera</taxon>
        <taxon>Culicoidea</taxon>
        <taxon>Culicidae</taxon>
        <taxon>Anophelinae</taxon>
        <taxon>Anopheles</taxon>
    </lineage>
</organism>
<dbReference type="PANTHER" id="PTHR30612">
    <property type="entry name" value="SECA INNER MEMBRANE COMPONENT OF SEC PROTEIN SECRETION SYSTEM"/>
    <property type="match status" value="1"/>
</dbReference>
<dbReference type="FunFam" id="3.40.50.300:FF:004034">
    <property type="entry name" value="AGAP011982-PA"/>
    <property type="match status" value="1"/>
</dbReference>
<dbReference type="InterPro" id="IPR000185">
    <property type="entry name" value="SecA"/>
</dbReference>
<dbReference type="InterPro" id="IPR011115">
    <property type="entry name" value="SecA_DEAD"/>
</dbReference>
<name>A0A182HHU0_ANOAR</name>
<dbReference type="InterPro" id="IPR014018">
    <property type="entry name" value="SecA_motor_DEAD"/>
</dbReference>
<proteinExistence type="predicted"/>
<keyword evidence="2" id="KW-0653">Protein transport</keyword>
<dbReference type="Gene3D" id="3.90.1440.10">
    <property type="entry name" value="SecA, preprotein cross-linking domain"/>
    <property type="match status" value="1"/>
</dbReference>
<keyword evidence="1" id="KW-0963">Cytoplasm</keyword>
<accession>A0A182HHU0</accession>
<dbReference type="EMBL" id="APCN01002442">
    <property type="status" value="NOT_ANNOTATED_CDS"/>
    <property type="molecule type" value="Genomic_DNA"/>
</dbReference>
<dbReference type="AlphaFoldDB" id="A0A182HHU0"/>
<evidence type="ECO:0000259" key="4">
    <source>
        <dbReference type="PROSITE" id="PS51192"/>
    </source>
</evidence>
<dbReference type="GO" id="GO:0016020">
    <property type="term" value="C:membrane"/>
    <property type="evidence" value="ECO:0007669"/>
    <property type="project" value="InterPro"/>
</dbReference>
<evidence type="ECO:0000313" key="8">
    <source>
        <dbReference type="Proteomes" id="UP000075840"/>
    </source>
</evidence>
<dbReference type="VEuPathDB" id="VectorBase:AARA21_002639"/>
<dbReference type="GO" id="GO:0017038">
    <property type="term" value="P:protein import"/>
    <property type="evidence" value="ECO:0007669"/>
    <property type="project" value="InterPro"/>
</dbReference>
<evidence type="ECO:0000259" key="5">
    <source>
        <dbReference type="PROSITE" id="PS51194"/>
    </source>
</evidence>
<feature type="domain" description="Helicase ATP-binding" evidence="4">
    <location>
        <begin position="100"/>
        <end position="236"/>
    </location>
</feature>
<dbReference type="PROSITE" id="PS51192">
    <property type="entry name" value="HELICASE_ATP_BIND_1"/>
    <property type="match status" value="1"/>
</dbReference>
<evidence type="ECO:0000256" key="3">
    <source>
        <dbReference type="ARBA" id="ARBA00023010"/>
    </source>
</evidence>
<feature type="domain" description="Helicase C-terminal" evidence="5">
    <location>
        <begin position="514"/>
        <end position="691"/>
    </location>
</feature>
<dbReference type="PROSITE" id="PS51194">
    <property type="entry name" value="HELICASE_CTER"/>
    <property type="match status" value="1"/>
</dbReference>
<dbReference type="Proteomes" id="UP000075840">
    <property type="component" value="Unassembled WGS sequence"/>
</dbReference>
<dbReference type="Pfam" id="PF07517">
    <property type="entry name" value="SecA_DEAD"/>
    <property type="match status" value="1"/>
</dbReference>
<keyword evidence="2" id="KW-0813">Transport</keyword>
<evidence type="ECO:0000313" key="7">
    <source>
        <dbReference type="EnsemblMetazoa" id="AARA000797-PA"/>
    </source>
</evidence>
<dbReference type="SMART" id="SM00957">
    <property type="entry name" value="SecA_DEAD"/>
    <property type="match status" value="1"/>
</dbReference>
<sequence>MESYNQCSWTDELVLLQLENCYKRQLQEKPKWRKYMSNIENKGALLVFSAQFTHKWVKEFHVKNQKTNTNMYEEMLAVIGRAIELKRGFKLRDTQLLTILALLVNENSTLAQVSTGEGKSLIVVATAIIKALLGEKVDIITSSSVLAQRDAVTNNDIYELFGLSASHNCSEQIEERKEAYSCNQIIYGDLANFQRDYLLDRFYGKHVLGDRSFENVIVDEVDSMLLDKGNNMLYLSHDIAGMDKLESVYLFIWQMVNTPTDLSEDLHMEAVKRSVLSDMYAIIQKEDIQSLDNALGKSNVLVLWERLVKSGIINDAGRLQTKAIDSNKLEKVLTPDFTQYKDRLSFLLTSCVERETCIKIPNYLKAFVERHLDSWISSAITALYMVPGQYYVVDVDRSGTSADLNANVIILDRDTGTDQVSSQWDEALHQFLQLKHGCKLSTQSLKAVFISNVTYLKMYELLYGLTGTLGSQRERHLLEEIHRVDFVTVPTAKSKQFEEYEPIICSSSEDWKIQIRQEVNKLTKTDKRSVLIICETIRDVESFQMVFDSEEHSNVHTYVRDYETFTVAEGDRKLEPGHVIIATNLAGRGTDIKISDDLRKAGGLHVILTYLPVNIRIEEQAFGRAARSGDEGSGRMIIMVADGKMHNRSMIFTLKQKRNVDELFRISAIKTYYETNIKTEENCFEAFNELYEKKMKLLANAETPEPVKDILLQSCLDRWSFWLDENNVQIGKASDEASKREVKQLLEHFLSQFDDLKATSANYWPAWVEENPMQMIKLGKYISEHDSKHRNTAMQLFGKVISNEPCFCEAAYYYRAYTRSLDNMNVGDFKKDLRMAEKLLNDHIKYAMHASGMVCKLKNNTPPIEGYEEQKKCLINLYSLFIQSIEDITPEYHLDSRVAHHTGRFAGELKKIAEITNIPVDELIKAGRSMFKASRNCSGQDQQQAHVVRVSILVERLKTDFPDLYQRLTRHAGHTQLVDKFVNVFHKIGGDIDRNQADWILDLATVDFTKGLNDHSREVFEKYKSSVLRVFDNNINSNKYSKEQVL</sequence>
<dbReference type="Gene3D" id="3.40.50.300">
    <property type="entry name" value="P-loop containing nucleotide triphosphate hydrolases"/>
    <property type="match status" value="2"/>
</dbReference>
<evidence type="ECO:0000259" key="6">
    <source>
        <dbReference type="PROSITE" id="PS51196"/>
    </source>
</evidence>